<evidence type="ECO:0000256" key="1">
    <source>
        <dbReference type="ARBA" id="ARBA00004123"/>
    </source>
</evidence>
<name>A0ABQ9K923_HEVBR</name>
<dbReference type="PROSITE" id="PS50888">
    <property type="entry name" value="BHLH"/>
    <property type="match status" value="1"/>
</dbReference>
<comment type="caution">
    <text evidence="8">The sequence shown here is derived from an EMBL/GenBank/DDBJ whole genome shotgun (WGS) entry which is preliminary data.</text>
</comment>
<evidence type="ECO:0000256" key="5">
    <source>
        <dbReference type="ARBA" id="ARBA00023242"/>
    </source>
</evidence>
<evidence type="ECO:0000256" key="4">
    <source>
        <dbReference type="ARBA" id="ARBA00023163"/>
    </source>
</evidence>
<keyword evidence="3" id="KW-0238">DNA-binding</keyword>
<organism evidence="8 9">
    <name type="scientific">Hevea brasiliensis</name>
    <name type="common">Para rubber tree</name>
    <name type="synonym">Siphonia brasiliensis</name>
    <dbReference type="NCBI Taxonomy" id="3981"/>
    <lineage>
        <taxon>Eukaryota</taxon>
        <taxon>Viridiplantae</taxon>
        <taxon>Streptophyta</taxon>
        <taxon>Embryophyta</taxon>
        <taxon>Tracheophyta</taxon>
        <taxon>Spermatophyta</taxon>
        <taxon>Magnoliopsida</taxon>
        <taxon>eudicotyledons</taxon>
        <taxon>Gunneridae</taxon>
        <taxon>Pentapetalae</taxon>
        <taxon>rosids</taxon>
        <taxon>fabids</taxon>
        <taxon>Malpighiales</taxon>
        <taxon>Euphorbiaceae</taxon>
        <taxon>Crotonoideae</taxon>
        <taxon>Micrandreae</taxon>
        <taxon>Hevea</taxon>
    </lineage>
</organism>
<dbReference type="InterPro" id="IPR015660">
    <property type="entry name" value="MASH1/Ascl1a-like"/>
</dbReference>
<dbReference type="CDD" id="cd18914">
    <property type="entry name" value="bHLH_AtORG2_like"/>
    <property type="match status" value="1"/>
</dbReference>
<sequence length="250" mass="28436">MFPSHQNNELSFEISSTPYQENTIPQDLILILQGHSTVDGIDPSKKNKNGKDQQRNPCFSHKKDENSAESSTKRTMHREIERRRRQDMATLYTSLRNLLPLEYIKGKRAISDHIHQTVKYIKDLQKKIKELSVHRDEMKNLSSLRVLGHEAEVERLNSFAPTSVVVRSSFVGVEVVINSGFGKQVLHISRVLQLLLEEGLSVVSCISTKVNQRVIHTIQSEVSYMTCIDISELQNKLIEAIPSTSTENSN</sequence>
<dbReference type="InterPro" id="IPR011598">
    <property type="entry name" value="bHLH_dom"/>
</dbReference>
<keyword evidence="2" id="KW-0805">Transcription regulation</keyword>
<dbReference type="Proteomes" id="UP001174677">
    <property type="component" value="Unassembled WGS sequence"/>
</dbReference>
<protein>
    <recommendedName>
        <fullName evidence="7">BHLH domain-containing protein</fullName>
    </recommendedName>
</protein>
<evidence type="ECO:0000256" key="6">
    <source>
        <dbReference type="SAM" id="MobiDB-lite"/>
    </source>
</evidence>
<evidence type="ECO:0000256" key="2">
    <source>
        <dbReference type="ARBA" id="ARBA00023015"/>
    </source>
</evidence>
<dbReference type="EMBL" id="JARPOI010000448">
    <property type="protein sequence ID" value="KAJ9128656.1"/>
    <property type="molecule type" value="Genomic_DNA"/>
</dbReference>
<feature type="region of interest" description="Disordered" evidence="6">
    <location>
        <begin position="40"/>
        <end position="81"/>
    </location>
</feature>
<dbReference type="Pfam" id="PF00010">
    <property type="entry name" value="HLH"/>
    <property type="match status" value="1"/>
</dbReference>
<keyword evidence="9" id="KW-1185">Reference proteome</keyword>
<keyword evidence="5" id="KW-0539">Nucleus</keyword>
<comment type="subcellular location">
    <subcellularLocation>
        <location evidence="1">Nucleus</location>
    </subcellularLocation>
</comment>
<evidence type="ECO:0000313" key="9">
    <source>
        <dbReference type="Proteomes" id="UP001174677"/>
    </source>
</evidence>
<evidence type="ECO:0000259" key="7">
    <source>
        <dbReference type="PROSITE" id="PS50888"/>
    </source>
</evidence>
<proteinExistence type="predicted"/>
<feature type="domain" description="BHLH" evidence="7">
    <location>
        <begin position="72"/>
        <end position="124"/>
    </location>
</feature>
<feature type="compositionally biased region" description="Basic and acidic residues" evidence="6">
    <location>
        <begin position="42"/>
        <end position="54"/>
    </location>
</feature>
<dbReference type="PANTHER" id="PTHR13935:SF106">
    <property type="entry name" value="ACHAETE-SCUTE COMPLEX PROTEIN T5-RELATED"/>
    <property type="match status" value="1"/>
</dbReference>
<dbReference type="InterPro" id="IPR036638">
    <property type="entry name" value="HLH_DNA-bd_sf"/>
</dbReference>
<evidence type="ECO:0000313" key="8">
    <source>
        <dbReference type="EMBL" id="KAJ9128656.1"/>
    </source>
</evidence>
<keyword evidence="4" id="KW-0804">Transcription</keyword>
<gene>
    <name evidence="8" type="ORF">P3X46_034640</name>
</gene>
<evidence type="ECO:0000256" key="3">
    <source>
        <dbReference type="ARBA" id="ARBA00023125"/>
    </source>
</evidence>
<dbReference type="SUPFAM" id="SSF47459">
    <property type="entry name" value="HLH, helix-loop-helix DNA-binding domain"/>
    <property type="match status" value="1"/>
</dbReference>
<dbReference type="PANTHER" id="PTHR13935">
    <property type="entry name" value="ACHAETE-SCUTE TRANSCRIPTION FACTOR-RELATED"/>
    <property type="match status" value="1"/>
</dbReference>
<reference evidence="8 9" key="1">
    <citation type="journal article" date="2023" name="Plant Biotechnol. J.">
        <title>Chromosome-level wild Hevea brasiliensis genome provides new tools for genomic-assisted breeding and valuable loci to elevate rubber yield.</title>
        <authorList>
            <person name="Cheng H."/>
            <person name="Song X."/>
            <person name="Hu Y."/>
            <person name="Wu T."/>
            <person name="Yang Q."/>
            <person name="An Z."/>
            <person name="Feng S."/>
            <person name="Deng Z."/>
            <person name="Wu W."/>
            <person name="Zeng X."/>
            <person name="Tu M."/>
            <person name="Wang X."/>
            <person name="Huang H."/>
        </authorList>
    </citation>
    <scope>NUCLEOTIDE SEQUENCE [LARGE SCALE GENOMIC DNA]</scope>
    <source>
        <strain evidence="8">MT/VB/25A 57/8</strain>
    </source>
</reference>
<accession>A0ABQ9K923</accession>
<dbReference type="Gene3D" id="4.10.280.10">
    <property type="entry name" value="Helix-loop-helix DNA-binding domain"/>
    <property type="match status" value="1"/>
</dbReference>